<keyword evidence="6" id="KW-0564">Palmitate</keyword>
<keyword evidence="15" id="KW-1185">Reference proteome</keyword>
<comment type="caution">
    <text evidence="14">The sequence shown here is derived from an EMBL/GenBank/DDBJ whole genome shotgun (WGS) entry which is preliminary data.</text>
</comment>
<evidence type="ECO:0000256" key="4">
    <source>
        <dbReference type="ARBA" id="ARBA00022989"/>
    </source>
</evidence>
<feature type="transmembrane region" description="Helical" evidence="11">
    <location>
        <begin position="491"/>
        <end position="515"/>
    </location>
</feature>
<dbReference type="Pfam" id="PF01529">
    <property type="entry name" value="DHHC"/>
    <property type="match status" value="1"/>
</dbReference>
<evidence type="ECO:0000313" key="14">
    <source>
        <dbReference type="EMBL" id="CAF9916365.1"/>
    </source>
</evidence>
<evidence type="ECO:0000256" key="11">
    <source>
        <dbReference type="RuleBase" id="RU079119"/>
    </source>
</evidence>
<comment type="similarity">
    <text evidence="9">Belongs to the DHHC palmitoyltransferase family. ERF2/ZDHHC9 subfamily.</text>
</comment>
<keyword evidence="3 11" id="KW-0812">Transmembrane</keyword>
<sequence>MEPCLSPTSPRTPVNNSFPSPLPTSGSQQAPSIISSRMTDIASEDGDEFREEGQATAGRPTTAASIDPIRPSSAMSSQTRPSTRAPPSRRGIGSPTTIASWKTVGTFGGSGGSMTNSSRPPSATSRTSRTHAPSLASHAFFRPMSSQKLQAQRGFRPTRVGQPSASVDGSSEAGTNTNRHSLVSDATPHQGYQGQRNYDIPPPSRGTDFTEQDDGNMVYARPTENATLQSRGESERPLQSRSQHPRLMQVDIGNQSNGSPNSFRANFHGTATTRQEIQGHERLSSSNNSPTFAKKLPEAIPKAGINYQYFSGNTVFCWGGRLQNARDRPVNVVSCIIVVLPTILFLSYSGPYLSQHVSPAVPVSFAYLFFICISSFVHASVTDPGVSVELVSLEAFSDDYKILPRNLHPLPPPKNSDDPLMLGPPTTQWTTIKSAGTPNGAMDVPTKYCKTCNIWRPPRCHHCRICDSCIETQDHHCVWINNCVGRRNYRYFFTFVSSGTLLGIFLTFASLGHCLQYQTEQKISFGDSIHKWRVPFAMFIYGLLATPYPACLWAYHLWLIGRGETTREYLNSHKFLKNDRHRPFTQIGASKNWLVVLLRPRPPTYLRFKQKYEEGDQRFRARKGKRQAPLVAGQQVVGMELRDVGRTSHIDQ</sequence>
<evidence type="ECO:0000256" key="10">
    <source>
        <dbReference type="ARBA" id="ARBA00048048"/>
    </source>
</evidence>
<feature type="compositionally biased region" description="Polar residues" evidence="12">
    <location>
        <begin position="161"/>
        <end position="181"/>
    </location>
</feature>
<dbReference type="GO" id="GO:0019706">
    <property type="term" value="F:protein-cysteine S-palmitoyltransferase activity"/>
    <property type="evidence" value="ECO:0007669"/>
    <property type="project" value="UniProtKB-EC"/>
</dbReference>
<feature type="transmembrane region" description="Helical" evidence="11">
    <location>
        <begin position="330"/>
        <end position="348"/>
    </location>
</feature>
<dbReference type="OrthoDB" id="9909019at2759"/>
<evidence type="ECO:0000256" key="3">
    <source>
        <dbReference type="ARBA" id="ARBA00022692"/>
    </source>
</evidence>
<proteinExistence type="inferred from homology"/>
<keyword evidence="7" id="KW-0449">Lipoprotein</keyword>
<dbReference type="GO" id="GO:0006612">
    <property type="term" value="P:protein targeting to membrane"/>
    <property type="evidence" value="ECO:0007669"/>
    <property type="project" value="TreeGrafter"/>
</dbReference>
<keyword evidence="2 11" id="KW-0808">Transferase</keyword>
<reference evidence="14" key="1">
    <citation type="submission" date="2021-03" db="EMBL/GenBank/DDBJ databases">
        <authorList>
            <person name="Tagirdzhanova G."/>
        </authorList>
    </citation>
    <scope>NUCLEOTIDE SEQUENCE</scope>
</reference>
<evidence type="ECO:0000256" key="5">
    <source>
        <dbReference type="ARBA" id="ARBA00023136"/>
    </source>
</evidence>
<keyword evidence="4 11" id="KW-1133">Transmembrane helix</keyword>
<keyword evidence="8 11" id="KW-0012">Acyltransferase</keyword>
<comment type="domain">
    <text evidence="11">The DHHC domain is required for palmitoyltransferase activity.</text>
</comment>
<feature type="compositionally biased region" description="Polar residues" evidence="12">
    <location>
        <begin position="1"/>
        <end position="38"/>
    </location>
</feature>
<evidence type="ECO:0000256" key="7">
    <source>
        <dbReference type="ARBA" id="ARBA00023288"/>
    </source>
</evidence>
<dbReference type="GO" id="GO:0005794">
    <property type="term" value="C:Golgi apparatus"/>
    <property type="evidence" value="ECO:0007669"/>
    <property type="project" value="TreeGrafter"/>
</dbReference>
<protein>
    <recommendedName>
        <fullName evidence="11">Palmitoyltransferase</fullName>
        <ecNumber evidence="11">2.3.1.225</ecNumber>
    </recommendedName>
</protein>
<keyword evidence="5 11" id="KW-0472">Membrane</keyword>
<comment type="subcellular location">
    <subcellularLocation>
        <location evidence="1">Endomembrane system</location>
        <topology evidence="1">Multi-pass membrane protein</topology>
    </subcellularLocation>
</comment>
<name>A0A8H3F393_9LECA</name>
<dbReference type="AlphaFoldDB" id="A0A8H3F393"/>
<dbReference type="PANTHER" id="PTHR22883:SF43">
    <property type="entry name" value="PALMITOYLTRANSFERASE APP"/>
    <property type="match status" value="1"/>
</dbReference>
<evidence type="ECO:0000256" key="6">
    <source>
        <dbReference type="ARBA" id="ARBA00023139"/>
    </source>
</evidence>
<feature type="compositionally biased region" description="Low complexity" evidence="12">
    <location>
        <begin position="76"/>
        <end position="90"/>
    </location>
</feature>
<dbReference type="PROSITE" id="PS50216">
    <property type="entry name" value="DHHC"/>
    <property type="match status" value="1"/>
</dbReference>
<evidence type="ECO:0000256" key="1">
    <source>
        <dbReference type="ARBA" id="ARBA00004127"/>
    </source>
</evidence>
<evidence type="ECO:0000256" key="12">
    <source>
        <dbReference type="SAM" id="MobiDB-lite"/>
    </source>
</evidence>
<evidence type="ECO:0000313" key="15">
    <source>
        <dbReference type="Proteomes" id="UP000664203"/>
    </source>
</evidence>
<feature type="domain" description="Palmitoyltransferase DHHC" evidence="13">
    <location>
        <begin position="446"/>
        <end position="572"/>
    </location>
</feature>
<feature type="region of interest" description="Disordered" evidence="12">
    <location>
        <begin position="1"/>
        <end position="215"/>
    </location>
</feature>
<dbReference type="GO" id="GO:0005783">
    <property type="term" value="C:endoplasmic reticulum"/>
    <property type="evidence" value="ECO:0007669"/>
    <property type="project" value="TreeGrafter"/>
</dbReference>
<evidence type="ECO:0000256" key="9">
    <source>
        <dbReference type="ARBA" id="ARBA00023463"/>
    </source>
</evidence>
<gene>
    <name evidence="14" type="primary">ERF2</name>
    <name evidence="14" type="ORF">ALECFALPRED_010678</name>
</gene>
<feature type="compositionally biased region" description="Low complexity" evidence="12">
    <location>
        <begin position="117"/>
        <end position="134"/>
    </location>
</feature>
<dbReference type="InterPro" id="IPR001594">
    <property type="entry name" value="Palmitoyltrfase_DHHC"/>
</dbReference>
<feature type="region of interest" description="Disordered" evidence="12">
    <location>
        <begin position="225"/>
        <end position="244"/>
    </location>
</feature>
<dbReference type="Proteomes" id="UP000664203">
    <property type="component" value="Unassembled WGS sequence"/>
</dbReference>
<organism evidence="14 15">
    <name type="scientific">Alectoria fallacina</name>
    <dbReference type="NCBI Taxonomy" id="1903189"/>
    <lineage>
        <taxon>Eukaryota</taxon>
        <taxon>Fungi</taxon>
        <taxon>Dikarya</taxon>
        <taxon>Ascomycota</taxon>
        <taxon>Pezizomycotina</taxon>
        <taxon>Lecanoromycetes</taxon>
        <taxon>OSLEUM clade</taxon>
        <taxon>Lecanoromycetidae</taxon>
        <taxon>Lecanorales</taxon>
        <taxon>Lecanorineae</taxon>
        <taxon>Parmeliaceae</taxon>
        <taxon>Alectoria</taxon>
    </lineage>
</organism>
<evidence type="ECO:0000256" key="8">
    <source>
        <dbReference type="ARBA" id="ARBA00023315"/>
    </source>
</evidence>
<comment type="catalytic activity">
    <reaction evidence="10 11">
        <text>L-cysteinyl-[protein] + hexadecanoyl-CoA = S-hexadecanoyl-L-cysteinyl-[protein] + CoA</text>
        <dbReference type="Rhea" id="RHEA:36683"/>
        <dbReference type="Rhea" id="RHEA-COMP:10131"/>
        <dbReference type="Rhea" id="RHEA-COMP:11032"/>
        <dbReference type="ChEBI" id="CHEBI:29950"/>
        <dbReference type="ChEBI" id="CHEBI:57287"/>
        <dbReference type="ChEBI" id="CHEBI:57379"/>
        <dbReference type="ChEBI" id="CHEBI:74151"/>
        <dbReference type="EC" id="2.3.1.225"/>
    </reaction>
</comment>
<dbReference type="EMBL" id="CAJPDR010000090">
    <property type="protein sequence ID" value="CAF9916365.1"/>
    <property type="molecule type" value="Genomic_DNA"/>
</dbReference>
<dbReference type="InterPro" id="IPR039859">
    <property type="entry name" value="PFA4/ZDH16/20/ERF2-like"/>
</dbReference>
<evidence type="ECO:0000256" key="2">
    <source>
        <dbReference type="ARBA" id="ARBA00022679"/>
    </source>
</evidence>
<feature type="transmembrane region" description="Helical" evidence="11">
    <location>
        <begin position="360"/>
        <end position="381"/>
    </location>
</feature>
<evidence type="ECO:0000259" key="13">
    <source>
        <dbReference type="Pfam" id="PF01529"/>
    </source>
</evidence>
<dbReference type="EC" id="2.3.1.225" evidence="11"/>
<feature type="transmembrane region" description="Helical" evidence="11">
    <location>
        <begin position="536"/>
        <end position="558"/>
    </location>
</feature>
<accession>A0A8H3F393</accession>
<dbReference type="PANTHER" id="PTHR22883">
    <property type="entry name" value="ZINC FINGER DHHC DOMAIN CONTAINING PROTEIN"/>
    <property type="match status" value="1"/>
</dbReference>